<dbReference type="AlphaFoldDB" id="A0AAE1P0S6"/>
<organism evidence="13 14">
    <name type="scientific">Petrolisthes manimaculis</name>
    <dbReference type="NCBI Taxonomy" id="1843537"/>
    <lineage>
        <taxon>Eukaryota</taxon>
        <taxon>Metazoa</taxon>
        <taxon>Ecdysozoa</taxon>
        <taxon>Arthropoda</taxon>
        <taxon>Crustacea</taxon>
        <taxon>Multicrustacea</taxon>
        <taxon>Malacostraca</taxon>
        <taxon>Eumalacostraca</taxon>
        <taxon>Eucarida</taxon>
        <taxon>Decapoda</taxon>
        <taxon>Pleocyemata</taxon>
        <taxon>Anomura</taxon>
        <taxon>Galatheoidea</taxon>
        <taxon>Porcellanidae</taxon>
        <taxon>Petrolisthes</taxon>
    </lineage>
</organism>
<comment type="similarity">
    <text evidence="2 11">Belongs to the glycosyltransferase 31 family.</text>
</comment>
<evidence type="ECO:0000256" key="5">
    <source>
        <dbReference type="ARBA" id="ARBA00022692"/>
    </source>
</evidence>
<dbReference type="EC" id="2.4.1.-" evidence="11"/>
<feature type="transmembrane region" description="Helical" evidence="11">
    <location>
        <begin position="56"/>
        <end position="77"/>
    </location>
</feature>
<accession>A0AAE1P0S6</accession>
<keyword evidence="4" id="KW-0808">Transferase</keyword>
<dbReference type="Pfam" id="PF01762">
    <property type="entry name" value="Galactosyl_T"/>
    <property type="match status" value="1"/>
</dbReference>
<evidence type="ECO:0000256" key="3">
    <source>
        <dbReference type="ARBA" id="ARBA00022676"/>
    </source>
</evidence>
<evidence type="ECO:0000256" key="7">
    <source>
        <dbReference type="ARBA" id="ARBA00022989"/>
    </source>
</evidence>
<dbReference type="FunFam" id="3.90.550.50:FF:000001">
    <property type="entry name" value="Hexosyltransferase"/>
    <property type="match status" value="1"/>
</dbReference>
<feature type="region of interest" description="Disordered" evidence="12">
    <location>
        <begin position="203"/>
        <end position="232"/>
    </location>
</feature>
<dbReference type="GO" id="GO:0006493">
    <property type="term" value="P:protein O-linked glycosylation"/>
    <property type="evidence" value="ECO:0007669"/>
    <property type="project" value="TreeGrafter"/>
</dbReference>
<gene>
    <name evidence="13" type="ORF">Pmani_028448</name>
</gene>
<comment type="caution">
    <text evidence="13">The sequence shown here is derived from an EMBL/GenBank/DDBJ whole genome shotgun (WGS) entry which is preliminary data.</text>
</comment>
<keyword evidence="6 11" id="KW-0735">Signal-anchor</keyword>
<sequence length="468" mass="52509">MFGSSSSVTFHNADLCHRDSSQYHLLREDNHVGSGREGGRGGRARAGAGGTWTQSLVALLLLFSAFLFFFFQVASLLPRRPVPVWKGTLADGGVTPSKHVVPSSPVNPNRSVVASKKGSGHEFPWSSNSSRNLSVYIHPSLVTALLQPVDPCPNNPYVLFVVPSSINNTHEREAIRRTWGQWAGSKPIGDLDNWRGWLGDKKRKPHVHQLQHDETHQHNSNSDTQQQQQQDKTTRLVFLLGTQKGEEKVSKQVMAESMLNKDMVIEDFVDSYTNLTLKTVFMLKWIRQNCPSAQFIMKTDDDIFVNVPNVVRTLTSLTTPKVLTGNLICGARPIHDVRSKWYTPQYMFRDGHYPNYLSGTAYVLSGELVEPLFSAALSTPYFHLEDVFLTGICARKINVRPTDNFNFSYLTRGLSPCLYKEVAMGHGVLPSQMIKLWNLLNHPPSIAKCKPIKKSKLKASVPVKCVWR</sequence>
<reference evidence="13" key="1">
    <citation type="submission" date="2023-11" db="EMBL/GenBank/DDBJ databases">
        <title>Genome assemblies of two species of porcelain crab, Petrolisthes cinctipes and Petrolisthes manimaculis (Anomura: Porcellanidae).</title>
        <authorList>
            <person name="Angst P."/>
        </authorList>
    </citation>
    <scope>NUCLEOTIDE SEQUENCE</scope>
    <source>
        <strain evidence="13">PB745_02</strain>
        <tissue evidence="13">Gill</tissue>
    </source>
</reference>
<dbReference type="Proteomes" id="UP001292094">
    <property type="component" value="Unassembled WGS sequence"/>
</dbReference>
<keyword evidence="10" id="KW-0325">Glycoprotein</keyword>
<dbReference type="GO" id="GO:0016758">
    <property type="term" value="F:hexosyltransferase activity"/>
    <property type="evidence" value="ECO:0007669"/>
    <property type="project" value="InterPro"/>
</dbReference>
<protein>
    <recommendedName>
        <fullName evidence="11">Hexosyltransferase</fullName>
        <ecNumber evidence="11">2.4.1.-</ecNumber>
    </recommendedName>
</protein>
<evidence type="ECO:0000256" key="11">
    <source>
        <dbReference type="RuleBase" id="RU363063"/>
    </source>
</evidence>
<dbReference type="GO" id="GO:0000139">
    <property type="term" value="C:Golgi membrane"/>
    <property type="evidence" value="ECO:0007669"/>
    <property type="project" value="UniProtKB-SubCell"/>
</dbReference>
<keyword evidence="14" id="KW-1185">Reference proteome</keyword>
<evidence type="ECO:0000313" key="14">
    <source>
        <dbReference type="Proteomes" id="UP001292094"/>
    </source>
</evidence>
<dbReference type="PANTHER" id="PTHR11214:SF314">
    <property type="entry name" value="HEXOSYLTRANSFERASE"/>
    <property type="match status" value="1"/>
</dbReference>
<evidence type="ECO:0000256" key="8">
    <source>
        <dbReference type="ARBA" id="ARBA00023034"/>
    </source>
</evidence>
<evidence type="ECO:0000256" key="6">
    <source>
        <dbReference type="ARBA" id="ARBA00022968"/>
    </source>
</evidence>
<keyword evidence="9 11" id="KW-0472">Membrane</keyword>
<proteinExistence type="inferred from homology"/>
<evidence type="ECO:0000256" key="1">
    <source>
        <dbReference type="ARBA" id="ARBA00004323"/>
    </source>
</evidence>
<evidence type="ECO:0000256" key="12">
    <source>
        <dbReference type="SAM" id="MobiDB-lite"/>
    </source>
</evidence>
<evidence type="ECO:0000256" key="10">
    <source>
        <dbReference type="ARBA" id="ARBA00023180"/>
    </source>
</evidence>
<name>A0AAE1P0S6_9EUCA</name>
<keyword evidence="7 11" id="KW-1133">Transmembrane helix</keyword>
<evidence type="ECO:0000256" key="2">
    <source>
        <dbReference type="ARBA" id="ARBA00008661"/>
    </source>
</evidence>
<dbReference type="EMBL" id="JAWZYT010003274">
    <property type="protein sequence ID" value="KAK4299273.1"/>
    <property type="molecule type" value="Genomic_DNA"/>
</dbReference>
<dbReference type="PANTHER" id="PTHR11214">
    <property type="entry name" value="BETA-1,3-N-ACETYLGLUCOSAMINYLTRANSFERASE"/>
    <property type="match status" value="1"/>
</dbReference>
<evidence type="ECO:0000256" key="9">
    <source>
        <dbReference type="ARBA" id="ARBA00023136"/>
    </source>
</evidence>
<keyword evidence="3 11" id="KW-0328">Glycosyltransferase</keyword>
<evidence type="ECO:0000256" key="4">
    <source>
        <dbReference type="ARBA" id="ARBA00022679"/>
    </source>
</evidence>
<keyword evidence="5 11" id="KW-0812">Transmembrane</keyword>
<keyword evidence="8 11" id="KW-0333">Golgi apparatus</keyword>
<evidence type="ECO:0000313" key="13">
    <source>
        <dbReference type="EMBL" id="KAK4299273.1"/>
    </source>
</evidence>
<dbReference type="InterPro" id="IPR002659">
    <property type="entry name" value="Glyco_trans_31"/>
</dbReference>
<comment type="subcellular location">
    <subcellularLocation>
        <location evidence="1 11">Golgi apparatus membrane</location>
        <topology evidence="1 11">Single-pass type II membrane protein</topology>
    </subcellularLocation>
</comment>
<dbReference type="Gene3D" id="3.90.550.50">
    <property type="match status" value="1"/>
</dbReference>